<dbReference type="InterPro" id="IPR005532">
    <property type="entry name" value="SUMF_dom"/>
</dbReference>
<evidence type="ECO:0000313" key="3">
    <source>
        <dbReference type="Proteomes" id="UP000316238"/>
    </source>
</evidence>
<dbReference type="EMBL" id="NQJD01000033">
    <property type="protein sequence ID" value="TAA74255.1"/>
    <property type="molecule type" value="Genomic_DNA"/>
</dbReference>
<evidence type="ECO:0000313" key="2">
    <source>
        <dbReference type="EMBL" id="TAA74255.1"/>
    </source>
</evidence>
<protein>
    <submittedName>
        <fullName evidence="2">Formylglycine-generating enzyme, required for sulfatase activity, contains SUMF1/FGE domain</fullName>
    </submittedName>
</protein>
<keyword evidence="3" id="KW-1185">Reference proteome</keyword>
<organism evidence="2 3">
    <name type="scientific">Candidatus Electronema aureum</name>
    <dbReference type="NCBI Taxonomy" id="2005002"/>
    <lineage>
        <taxon>Bacteria</taxon>
        <taxon>Pseudomonadati</taxon>
        <taxon>Thermodesulfobacteriota</taxon>
        <taxon>Desulfobulbia</taxon>
        <taxon>Desulfobulbales</taxon>
        <taxon>Desulfobulbaceae</taxon>
        <taxon>Candidatus Electronema</taxon>
    </lineage>
</organism>
<dbReference type="Proteomes" id="UP000316238">
    <property type="component" value="Unassembled WGS sequence"/>
</dbReference>
<dbReference type="Gene3D" id="3.90.1580.10">
    <property type="entry name" value="paralog of FGE (formylglycine-generating enzyme)"/>
    <property type="match status" value="1"/>
</dbReference>
<accession>A0A521FZS5</accession>
<comment type="caution">
    <text evidence="2">The sequence shown here is derived from an EMBL/GenBank/DDBJ whole genome shotgun (WGS) entry which is preliminary data.</text>
</comment>
<dbReference type="PANTHER" id="PTHR23150:SF19">
    <property type="entry name" value="FORMYLGLYCINE-GENERATING ENZYME"/>
    <property type="match status" value="1"/>
</dbReference>
<gene>
    <name evidence="2" type="ORF">CDV28_1336</name>
</gene>
<reference evidence="2" key="1">
    <citation type="submission" date="2017-07" db="EMBL/GenBank/DDBJ databases">
        <title>The cable genome - Insights into the physiology and evolution of filamentous bacteria capable of sulfide oxidation via long distance electron transfer.</title>
        <authorList>
            <person name="Thorup C."/>
            <person name="Bjerg J.T."/>
            <person name="Schreiber L."/>
            <person name="Nielsen L.P."/>
            <person name="Kjeldsen K.U."/>
            <person name="Boesen T."/>
            <person name="Boggild A."/>
            <person name="Meysman F."/>
            <person name="Geelhoed J."/>
            <person name="Schramm A."/>
        </authorList>
    </citation>
    <scope>NUCLEOTIDE SEQUENCE [LARGE SCALE GENOMIC DNA]</scope>
    <source>
        <strain evidence="2">GS</strain>
    </source>
</reference>
<dbReference type="InterPro" id="IPR042095">
    <property type="entry name" value="SUMF_sf"/>
</dbReference>
<dbReference type="InterPro" id="IPR051043">
    <property type="entry name" value="Sulfatase_Mod_Factor_Kinase"/>
</dbReference>
<proteinExistence type="predicted"/>
<feature type="domain" description="Sulfatase-modifying factor enzyme-like" evidence="1">
    <location>
        <begin position="45"/>
        <end position="278"/>
    </location>
</feature>
<dbReference type="InterPro" id="IPR016187">
    <property type="entry name" value="CTDL_fold"/>
</dbReference>
<evidence type="ECO:0000259" key="1">
    <source>
        <dbReference type="Pfam" id="PF03781"/>
    </source>
</evidence>
<dbReference type="AlphaFoldDB" id="A0A521FZS5"/>
<sequence>MPDTVRQDISGSGNIVAGSGDIIIRNLTLHSESKSKAKPRLPYEPEPVEVSSGPFMMGSASAAGIPAQETPLHEVILPSFLIGKTPVTNRQYEAFVRMAGHEAPKGWLLRRPPAGCEEHPVIGVSWHDAAAYCAWLSAESGRIYRLPSEAEWEKAARSADGRFYPWGNDWQDNCCNCASASTTPVTAFPAGASSYGCLDLLGNVREWTSTIWGSSPAQTEFAYPFQQDGRDDLSPASASVFRIHRGGCYKNMPHDLRCAMRGFSAASSKLGHLGFRVIMEP</sequence>
<dbReference type="PANTHER" id="PTHR23150">
    <property type="entry name" value="SULFATASE MODIFYING FACTOR 1, 2"/>
    <property type="match status" value="1"/>
</dbReference>
<dbReference type="SUPFAM" id="SSF56436">
    <property type="entry name" value="C-type lectin-like"/>
    <property type="match status" value="1"/>
</dbReference>
<dbReference type="GO" id="GO:0120147">
    <property type="term" value="F:formylglycine-generating oxidase activity"/>
    <property type="evidence" value="ECO:0007669"/>
    <property type="project" value="TreeGrafter"/>
</dbReference>
<dbReference type="Pfam" id="PF03781">
    <property type="entry name" value="FGE-sulfatase"/>
    <property type="match status" value="1"/>
</dbReference>
<name>A0A521FZS5_9BACT</name>